<evidence type="ECO:0000259" key="1">
    <source>
        <dbReference type="Pfam" id="PF04213"/>
    </source>
</evidence>
<dbReference type="InterPro" id="IPR007331">
    <property type="entry name" value="Htaa"/>
</dbReference>
<reference evidence="3" key="1">
    <citation type="journal article" date="2019" name="Int. J. Syst. Evol. Microbiol.">
        <title>The Global Catalogue of Microorganisms (GCM) 10K type strain sequencing project: providing services to taxonomists for standard genome sequencing and annotation.</title>
        <authorList>
            <consortium name="The Broad Institute Genomics Platform"/>
            <consortium name="The Broad Institute Genome Sequencing Center for Infectious Disease"/>
            <person name="Wu L."/>
            <person name="Ma J."/>
        </authorList>
    </citation>
    <scope>NUCLEOTIDE SEQUENCE [LARGE SCALE GENOMIC DNA]</scope>
    <source>
        <strain evidence="3">CCUG 55074</strain>
    </source>
</reference>
<name>A0ABW3T1P7_9CAUL</name>
<protein>
    <submittedName>
        <fullName evidence="2">HtaA domain-containing protein</fullName>
    </submittedName>
</protein>
<dbReference type="Pfam" id="PF04213">
    <property type="entry name" value="HtaA"/>
    <property type="match status" value="1"/>
</dbReference>
<keyword evidence="3" id="KW-1185">Reference proteome</keyword>
<dbReference type="RefSeq" id="WP_377353382.1">
    <property type="nucleotide sequence ID" value="NZ_JBHTLQ010000016.1"/>
</dbReference>
<organism evidence="2 3">
    <name type="scientific">Phenylobacterium conjunctum</name>
    <dbReference type="NCBI Taxonomy" id="1298959"/>
    <lineage>
        <taxon>Bacteria</taxon>
        <taxon>Pseudomonadati</taxon>
        <taxon>Pseudomonadota</taxon>
        <taxon>Alphaproteobacteria</taxon>
        <taxon>Caulobacterales</taxon>
        <taxon>Caulobacteraceae</taxon>
        <taxon>Phenylobacterium</taxon>
    </lineage>
</organism>
<dbReference type="EMBL" id="JBHTLQ010000016">
    <property type="protein sequence ID" value="MFD1190776.1"/>
    <property type="molecule type" value="Genomic_DNA"/>
</dbReference>
<gene>
    <name evidence="2" type="ORF">ACFQ27_09310</name>
</gene>
<dbReference type="Proteomes" id="UP001597216">
    <property type="component" value="Unassembled WGS sequence"/>
</dbReference>
<comment type="caution">
    <text evidence="2">The sequence shown here is derived from an EMBL/GenBank/DDBJ whole genome shotgun (WGS) entry which is preliminary data.</text>
</comment>
<evidence type="ECO:0000313" key="3">
    <source>
        <dbReference type="Proteomes" id="UP001597216"/>
    </source>
</evidence>
<accession>A0ABW3T1P7</accession>
<feature type="domain" description="Htaa" evidence="1">
    <location>
        <begin position="6"/>
        <end position="149"/>
    </location>
</feature>
<proteinExistence type="predicted"/>
<evidence type="ECO:0000313" key="2">
    <source>
        <dbReference type="EMBL" id="MFD1190776.1"/>
    </source>
</evidence>
<sequence>MARVTSLTWGVKQSFRGYVEMTGGVTEAAEGATRDADGAFIFPATAESTLELAADGALTGRGVFQGEVKFDSHGGMLKVFLADPILEVTEAGATLTVADSPKRNFRIEVVKLDLAAAGPDGIPTKLSVDGVYLLGAHYPLNTAVDPVKLA</sequence>